<keyword evidence="6" id="KW-1185">Reference proteome</keyword>
<evidence type="ECO:0000259" key="4">
    <source>
        <dbReference type="PROSITE" id="PS50995"/>
    </source>
</evidence>
<comment type="caution">
    <text evidence="5">The sequence shown here is derived from an EMBL/GenBank/DDBJ whole genome shotgun (WGS) entry which is preliminary data.</text>
</comment>
<dbReference type="Pfam" id="PF12802">
    <property type="entry name" value="MarR_2"/>
    <property type="match status" value="1"/>
</dbReference>
<feature type="domain" description="HTH marR-type" evidence="4">
    <location>
        <begin position="1"/>
        <end position="142"/>
    </location>
</feature>
<evidence type="ECO:0000313" key="6">
    <source>
        <dbReference type="Proteomes" id="UP001589740"/>
    </source>
</evidence>
<dbReference type="SMART" id="SM00347">
    <property type="entry name" value="HTH_MARR"/>
    <property type="match status" value="1"/>
</dbReference>
<dbReference type="Gene3D" id="1.10.10.10">
    <property type="entry name" value="Winged helix-like DNA-binding domain superfamily/Winged helix DNA-binding domain"/>
    <property type="match status" value="1"/>
</dbReference>
<name>A0ABV5Z2D0_9STAP</name>
<evidence type="ECO:0000256" key="1">
    <source>
        <dbReference type="ARBA" id="ARBA00023015"/>
    </source>
</evidence>
<keyword evidence="3" id="KW-0804">Transcription</keyword>
<accession>A0ABV5Z2D0</accession>
<dbReference type="PANTHER" id="PTHR42756">
    <property type="entry name" value="TRANSCRIPTIONAL REGULATOR, MARR"/>
    <property type="match status" value="1"/>
</dbReference>
<dbReference type="PRINTS" id="PR00598">
    <property type="entry name" value="HTHMARR"/>
</dbReference>
<dbReference type="PANTHER" id="PTHR42756:SF1">
    <property type="entry name" value="TRANSCRIPTIONAL REPRESSOR OF EMRAB OPERON"/>
    <property type="match status" value="1"/>
</dbReference>
<gene>
    <name evidence="5" type="ORF">ACFFLE_03890</name>
</gene>
<evidence type="ECO:0000256" key="3">
    <source>
        <dbReference type="ARBA" id="ARBA00023163"/>
    </source>
</evidence>
<evidence type="ECO:0000313" key="5">
    <source>
        <dbReference type="EMBL" id="MFB9860247.1"/>
    </source>
</evidence>
<evidence type="ECO:0000256" key="2">
    <source>
        <dbReference type="ARBA" id="ARBA00023125"/>
    </source>
</evidence>
<dbReference type="RefSeq" id="WP_380569842.1">
    <property type="nucleotide sequence ID" value="NZ_JBHMAH010000010.1"/>
</dbReference>
<keyword evidence="2" id="KW-0238">DNA-binding</keyword>
<dbReference type="InterPro" id="IPR000835">
    <property type="entry name" value="HTH_MarR-typ"/>
</dbReference>
<proteinExistence type="predicted"/>
<dbReference type="Proteomes" id="UP001589740">
    <property type="component" value="Unassembled WGS sequence"/>
</dbReference>
<sequence length="143" mass="16344">MSETTNDVNIRNVCRYIFMLNAKIDHLAEFRTELGTLSREQLYIVEMVSEEPGLTQKTIIGRLKKEQTSVSRAVQTLVDQGYIAKRRNENDMRASHLEMTDAGKEALAGLEPSICELSEHVVEELDDDEKRTLMDALRKMQAQ</sequence>
<keyword evidence="1" id="KW-0805">Transcription regulation</keyword>
<reference evidence="5 6" key="1">
    <citation type="submission" date="2024-09" db="EMBL/GenBank/DDBJ databases">
        <authorList>
            <person name="Sun Q."/>
            <person name="Mori K."/>
        </authorList>
    </citation>
    <scope>NUCLEOTIDE SEQUENCE [LARGE SCALE GENOMIC DNA]</scope>
    <source>
        <strain evidence="5 6">JCM 12822</strain>
    </source>
</reference>
<dbReference type="InterPro" id="IPR036388">
    <property type="entry name" value="WH-like_DNA-bd_sf"/>
</dbReference>
<protein>
    <submittedName>
        <fullName evidence="5">MarR family winged helix-turn-helix transcriptional regulator</fullName>
    </submittedName>
</protein>
<dbReference type="PROSITE" id="PS50995">
    <property type="entry name" value="HTH_MARR_2"/>
    <property type="match status" value="1"/>
</dbReference>
<dbReference type="InterPro" id="IPR036390">
    <property type="entry name" value="WH_DNA-bd_sf"/>
</dbReference>
<organism evidence="5 6">
    <name type="scientific">Salinicoccus siamensis</name>
    <dbReference type="NCBI Taxonomy" id="381830"/>
    <lineage>
        <taxon>Bacteria</taxon>
        <taxon>Bacillati</taxon>
        <taxon>Bacillota</taxon>
        <taxon>Bacilli</taxon>
        <taxon>Bacillales</taxon>
        <taxon>Staphylococcaceae</taxon>
        <taxon>Salinicoccus</taxon>
    </lineage>
</organism>
<dbReference type="SUPFAM" id="SSF46785">
    <property type="entry name" value="Winged helix' DNA-binding domain"/>
    <property type="match status" value="1"/>
</dbReference>
<dbReference type="EMBL" id="JBHMAH010000010">
    <property type="protein sequence ID" value="MFB9860247.1"/>
    <property type="molecule type" value="Genomic_DNA"/>
</dbReference>